<keyword evidence="1" id="KW-0732">Signal</keyword>
<accession>A0ABM1SV47</accession>
<feature type="signal peptide" evidence="1">
    <location>
        <begin position="1"/>
        <end position="19"/>
    </location>
</feature>
<proteinExistence type="predicted"/>
<evidence type="ECO:0000256" key="1">
    <source>
        <dbReference type="SAM" id="SignalP"/>
    </source>
</evidence>
<keyword evidence="2" id="KW-1185">Reference proteome</keyword>
<name>A0ABM1SV47_LIMPO</name>
<evidence type="ECO:0000313" key="2">
    <source>
        <dbReference type="Proteomes" id="UP000694941"/>
    </source>
</evidence>
<gene>
    <name evidence="3" type="primary">LOC111086930</name>
</gene>
<organism evidence="2 3">
    <name type="scientific">Limulus polyphemus</name>
    <name type="common">Atlantic horseshoe crab</name>
    <dbReference type="NCBI Taxonomy" id="6850"/>
    <lineage>
        <taxon>Eukaryota</taxon>
        <taxon>Metazoa</taxon>
        <taxon>Ecdysozoa</taxon>
        <taxon>Arthropoda</taxon>
        <taxon>Chelicerata</taxon>
        <taxon>Merostomata</taxon>
        <taxon>Xiphosura</taxon>
        <taxon>Limulidae</taxon>
        <taxon>Limulus</taxon>
    </lineage>
</organism>
<dbReference type="RefSeq" id="XP_022247503.1">
    <property type="nucleotide sequence ID" value="XM_022391795.1"/>
</dbReference>
<dbReference type="Proteomes" id="UP000694941">
    <property type="component" value="Unplaced"/>
</dbReference>
<reference evidence="3" key="1">
    <citation type="submission" date="2025-08" db="UniProtKB">
        <authorList>
            <consortium name="RefSeq"/>
        </authorList>
    </citation>
    <scope>IDENTIFICATION</scope>
    <source>
        <tissue evidence="3">Muscle</tissue>
    </source>
</reference>
<protein>
    <submittedName>
        <fullName evidence="3">Uncharacterized protein LOC111086930</fullName>
    </submittedName>
</protein>
<sequence length="158" mass="17806">MKTLAAVILSCALVAATAAQQSSTTPQQRQYPAGALPRPVALPPQVHWGRCQQLKPSEKEKATKQQVIQHCVQRYPPNFKDPRNVTRQEVHEHRTSITTCALETEGWFDASGKYDYQKAKDEIISKSLESEVSTRFALLLKLHDYYPVRVTKVGFKVA</sequence>
<dbReference type="GeneID" id="111086930"/>
<feature type="chain" id="PRO_5047315379" evidence="1">
    <location>
        <begin position="20"/>
        <end position="158"/>
    </location>
</feature>
<evidence type="ECO:0000313" key="3">
    <source>
        <dbReference type="RefSeq" id="XP_022247503.1"/>
    </source>
</evidence>